<accession>A0A7W7H4M4</accession>
<name>A0A7W7H4M4_9ACTN</name>
<sequence length="802" mass="83914">MRVTALGAATLAAAALLAAPAGASAHHPARCGQSSTGSPGSTTTHTLTSGGVQRSYRLHLPDGYRQDRPTALILSFHGRTRTAEYQEQLTGMSGLPAILVYPQGTVGNDGQPSWQGAPYSSGADDVQFTSDLITQLQRDLCVDPARVYATGKSNGGGFAALLACRLAGRIAAAAPVSGAFYPQGGACNPVRPVPIIDFHGGADTTIPYAGDATKGLPALPDWLAGWAGRSRCRAGARSSTPVAGVTRLAWPGCAADVVHYRVDALGHTWPSTTPNNDSATPTVLDATPLIWKFFREHPLAGAPVVNTAGGLLRGYASAGVEAFLGVPYAAAPLGDRRFRAPQPAPGWSGIRPASAFGANCPQGDHGSEDCLFLNVYRPAGTRSGDRRPVFFWIHGGGFTGGSGDQDGSALARTNRMIVVTVNYRLGALGFLADPALAAADGSAGNYGLMDQQAALRWVRRNAQALGANPGKVTIGGESAGGGSVCAQLTSPAATELFRAAVIESDDCLHDVDSLAHAQQRGAAIVAGVGCADATDVAACLRAAPVAALIRNTGYIAPNTSGRTLPAVPVTAIATGRWNKVPVLLGSNREEGRSFATFATGYNEAHYRQWLAAGPAWPPAPGTVSFGADAAERIAERYPLANYPAPYPAAYAIGAVITDSGTRGLGGCTQLSLAQQLSRQTPTYYYQFEDPSPPRLSSTPADFDYAAAHAYELPYLWPGMKDGSGQPFQDRMSRGQRQLSDRMIRAWGSFVNRGSPETNWPALRGGDGRLVSLQPGPAHQVIRAGDVSRAHHCDLWDQLMKEK</sequence>
<evidence type="ECO:0000256" key="1">
    <source>
        <dbReference type="SAM" id="MobiDB-lite"/>
    </source>
</evidence>
<comment type="caution">
    <text evidence="4">The sequence shown here is derived from an EMBL/GenBank/DDBJ whole genome shotgun (WGS) entry which is preliminary data.</text>
</comment>
<dbReference type="AlphaFoldDB" id="A0A7W7H4M4"/>
<dbReference type="InterPro" id="IPR029058">
    <property type="entry name" value="AB_hydrolase_fold"/>
</dbReference>
<feature type="domain" description="Carboxylesterase type B" evidence="3">
    <location>
        <begin position="302"/>
        <end position="795"/>
    </location>
</feature>
<dbReference type="Proteomes" id="UP000546162">
    <property type="component" value="Unassembled WGS sequence"/>
</dbReference>
<dbReference type="InterPro" id="IPR050309">
    <property type="entry name" value="Type-B_Carboxylest/Lipase"/>
</dbReference>
<evidence type="ECO:0000256" key="2">
    <source>
        <dbReference type="SAM" id="SignalP"/>
    </source>
</evidence>
<organism evidence="4 5">
    <name type="scientific">Actinoplanes octamycinicus</name>
    <dbReference type="NCBI Taxonomy" id="135948"/>
    <lineage>
        <taxon>Bacteria</taxon>
        <taxon>Bacillati</taxon>
        <taxon>Actinomycetota</taxon>
        <taxon>Actinomycetes</taxon>
        <taxon>Micromonosporales</taxon>
        <taxon>Micromonosporaceae</taxon>
        <taxon>Actinoplanes</taxon>
    </lineage>
</organism>
<dbReference type="PROSITE" id="PS00941">
    <property type="entry name" value="CARBOXYLESTERASE_B_2"/>
    <property type="match status" value="1"/>
</dbReference>
<feature type="region of interest" description="Disordered" evidence="1">
    <location>
        <begin position="25"/>
        <end position="52"/>
    </location>
</feature>
<proteinExistence type="predicted"/>
<dbReference type="PANTHER" id="PTHR11559">
    <property type="entry name" value="CARBOXYLESTERASE"/>
    <property type="match status" value="1"/>
</dbReference>
<dbReference type="InterPro" id="IPR019819">
    <property type="entry name" value="Carboxylesterase_B_CS"/>
</dbReference>
<dbReference type="Pfam" id="PF00135">
    <property type="entry name" value="COesterase"/>
    <property type="match status" value="1"/>
</dbReference>
<dbReference type="Gene3D" id="3.40.50.1820">
    <property type="entry name" value="alpha/beta hydrolase"/>
    <property type="match status" value="2"/>
</dbReference>
<feature type="chain" id="PRO_5039437273" evidence="2">
    <location>
        <begin position="24"/>
        <end position="802"/>
    </location>
</feature>
<dbReference type="SUPFAM" id="SSF53474">
    <property type="entry name" value="alpha/beta-Hydrolases"/>
    <property type="match status" value="2"/>
</dbReference>
<evidence type="ECO:0000259" key="3">
    <source>
        <dbReference type="Pfam" id="PF00135"/>
    </source>
</evidence>
<evidence type="ECO:0000313" key="4">
    <source>
        <dbReference type="EMBL" id="MBB4743920.1"/>
    </source>
</evidence>
<keyword evidence="5" id="KW-1185">Reference proteome</keyword>
<gene>
    <name evidence="4" type="ORF">BJY16_007379</name>
</gene>
<dbReference type="InterPro" id="IPR002018">
    <property type="entry name" value="CarbesteraseB"/>
</dbReference>
<dbReference type="RefSeq" id="WP_185044153.1">
    <property type="nucleotide sequence ID" value="NZ_BAABFG010000005.1"/>
</dbReference>
<evidence type="ECO:0000313" key="5">
    <source>
        <dbReference type="Proteomes" id="UP000546162"/>
    </source>
</evidence>
<reference evidence="4 5" key="1">
    <citation type="submission" date="2020-08" db="EMBL/GenBank/DDBJ databases">
        <title>Sequencing the genomes of 1000 actinobacteria strains.</title>
        <authorList>
            <person name="Klenk H.-P."/>
        </authorList>
    </citation>
    <scope>NUCLEOTIDE SEQUENCE [LARGE SCALE GENOMIC DNA]</scope>
    <source>
        <strain evidence="4 5">DSM 45809</strain>
    </source>
</reference>
<feature type="compositionally biased region" description="Low complexity" evidence="1">
    <location>
        <begin position="25"/>
        <end position="51"/>
    </location>
</feature>
<keyword evidence="2" id="KW-0732">Signal</keyword>
<feature type="signal peptide" evidence="2">
    <location>
        <begin position="1"/>
        <end position="23"/>
    </location>
</feature>
<protein>
    <submittedName>
        <fullName evidence="4">Carboxylesterase type B/predicted esterase</fullName>
    </submittedName>
</protein>
<dbReference type="EMBL" id="JACHNB010000001">
    <property type="protein sequence ID" value="MBB4743920.1"/>
    <property type="molecule type" value="Genomic_DNA"/>
</dbReference>